<dbReference type="GO" id="GO:0004857">
    <property type="term" value="F:enzyme inhibitor activity"/>
    <property type="evidence" value="ECO:0007669"/>
    <property type="project" value="InterPro"/>
</dbReference>
<feature type="coiled-coil region" evidence="3">
    <location>
        <begin position="379"/>
        <end position="433"/>
    </location>
</feature>
<keyword evidence="3" id="KW-0175">Coiled coil</keyword>
<feature type="signal peptide" evidence="4">
    <location>
        <begin position="1"/>
        <end position="25"/>
    </location>
</feature>
<dbReference type="InterPro" id="IPR035513">
    <property type="entry name" value="Invertase/methylesterase_inhib"/>
</dbReference>
<dbReference type="Pfam" id="PF04043">
    <property type="entry name" value="PMEI"/>
    <property type="match status" value="3"/>
</dbReference>
<evidence type="ECO:0000256" key="4">
    <source>
        <dbReference type="SAM" id="SignalP"/>
    </source>
</evidence>
<comment type="similarity">
    <text evidence="2">Belongs to the PMEI family.</text>
</comment>
<feature type="chain" id="PRO_5046885569" evidence="4">
    <location>
        <begin position="26"/>
        <end position="495"/>
    </location>
</feature>
<dbReference type="InterPro" id="IPR006501">
    <property type="entry name" value="Pectinesterase_inhib_dom"/>
</dbReference>
<evidence type="ECO:0000256" key="3">
    <source>
        <dbReference type="SAM" id="Coils"/>
    </source>
</evidence>
<feature type="domain" description="Pectinesterase inhibitor" evidence="5">
    <location>
        <begin position="24"/>
        <end position="169"/>
    </location>
</feature>
<evidence type="ECO:0000313" key="6">
    <source>
        <dbReference type="Proteomes" id="UP001652623"/>
    </source>
</evidence>
<dbReference type="SUPFAM" id="SSF101148">
    <property type="entry name" value="Plant invertase/pectin methylesterase inhibitor"/>
    <property type="match status" value="3"/>
</dbReference>
<dbReference type="AlphaFoldDB" id="A0A6P3ZBB2"/>
<dbReference type="NCBIfam" id="TIGR01614">
    <property type="entry name" value="PME_inhib"/>
    <property type="match status" value="3"/>
</dbReference>
<sequence>MKPISSVSLLILICLFLTEFHATNARGLINKACETSLHKGLCVATIKADPGYKGAKLHDLAEIVLKAATSKATGLQKDVEQLLKERAGTSVESALKDCKDNYADAVSQLEKSKQALENKRYNDVNTWVTAAMNDADSCEQGFKEQADKDSSIGQKTVIFGHLCSNVLAVTNKAAAEFHATNARGLIKKACETSLHKGLCVATLKADTDYKGAKLHDLAEIVLKAATSNATALQKEVGQFLKERADTSVESALKDCKENYDDAVSQLEKSKKALENKRYNDVNTWVTAAMNDADSCEQGFKEQAEKDSPIAQKTVIFGQLCSNVLAVTNKAAAEYHATNARGLIKKACETSLHKGLCVATLKADRDYKGAKLHDLAEIVLKAATSNGTALRKEVEQLLKERADTSVESALKDCKENYNDAVSQLEKSKQALENKRYNVVNTWVTAAMNDADSCEQGFKEQADKDSTIAQKTFIFGQLCSAVLAVTNKAAAGATVSV</sequence>
<dbReference type="Proteomes" id="UP001652623">
    <property type="component" value="Chromosome 10"/>
</dbReference>
<dbReference type="PANTHER" id="PTHR31080:SF296">
    <property type="entry name" value="OS05G0360900 PROTEIN"/>
    <property type="match status" value="1"/>
</dbReference>
<dbReference type="PANTHER" id="PTHR31080">
    <property type="entry name" value="PECTINESTERASE INHIBITOR-LIKE"/>
    <property type="match status" value="1"/>
</dbReference>
<dbReference type="GeneID" id="107411837"/>
<dbReference type="CDD" id="cd15801">
    <property type="entry name" value="PMEI-like_1"/>
    <property type="match status" value="3"/>
</dbReference>
<gene>
    <name evidence="7" type="primary">LOC107411837</name>
</gene>
<name>A0A6P3ZBB2_ZIZJJ</name>
<organism evidence="6 7">
    <name type="scientific">Ziziphus jujuba</name>
    <name type="common">Chinese jujube</name>
    <name type="synonym">Ziziphus sativa</name>
    <dbReference type="NCBI Taxonomy" id="326968"/>
    <lineage>
        <taxon>Eukaryota</taxon>
        <taxon>Viridiplantae</taxon>
        <taxon>Streptophyta</taxon>
        <taxon>Embryophyta</taxon>
        <taxon>Tracheophyta</taxon>
        <taxon>Spermatophyta</taxon>
        <taxon>Magnoliopsida</taxon>
        <taxon>eudicotyledons</taxon>
        <taxon>Gunneridae</taxon>
        <taxon>Pentapetalae</taxon>
        <taxon>rosids</taxon>
        <taxon>fabids</taxon>
        <taxon>Rosales</taxon>
        <taxon>Rhamnaceae</taxon>
        <taxon>Paliureae</taxon>
        <taxon>Ziziphus</taxon>
    </lineage>
</organism>
<reference evidence="7" key="1">
    <citation type="submission" date="2025-08" db="UniProtKB">
        <authorList>
            <consortium name="RefSeq"/>
        </authorList>
    </citation>
    <scope>IDENTIFICATION</scope>
    <source>
        <tissue evidence="7">Seedling</tissue>
    </source>
</reference>
<dbReference type="SMART" id="SM00856">
    <property type="entry name" value="PMEI"/>
    <property type="match status" value="3"/>
</dbReference>
<accession>A0A6P3ZBB2</accession>
<dbReference type="InParanoid" id="A0A6P3ZBB2"/>
<protein>
    <submittedName>
        <fullName evidence="7">Pectinesterase/pectinesterase inhibitor 26</fullName>
    </submittedName>
</protein>
<proteinExistence type="inferred from homology"/>
<dbReference type="InterPro" id="IPR051955">
    <property type="entry name" value="PME_Inhibitor"/>
</dbReference>
<keyword evidence="1 4" id="KW-0732">Signal</keyword>
<feature type="domain" description="Pectinesterase inhibitor" evidence="5">
    <location>
        <begin position="338"/>
        <end position="483"/>
    </location>
</feature>
<feature type="coiled-coil region" evidence="3">
    <location>
        <begin position="65"/>
        <end position="119"/>
    </location>
</feature>
<dbReference type="RefSeq" id="XP_015874992.3">
    <property type="nucleotide sequence ID" value="XM_016019506.3"/>
</dbReference>
<feature type="domain" description="Pectinesterase inhibitor" evidence="5">
    <location>
        <begin position="181"/>
        <end position="326"/>
    </location>
</feature>
<dbReference type="Gene3D" id="1.20.140.40">
    <property type="entry name" value="Invertase/pectin methylesterase inhibitor family protein"/>
    <property type="match status" value="3"/>
</dbReference>
<evidence type="ECO:0000313" key="7">
    <source>
        <dbReference type="RefSeq" id="XP_015874992.3"/>
    </source>
</evidence>
<dbReference type="KEGG" id="zju:107411837"/>
<keyword evidence="6" id="KW-1185">Reference proteome</keyword>
<evidence type="ECO:0000256" key="1">
    <source>
        <dbReference type="ARBA" id="ARBA00022729"/>
    </source>
</evidence>
<evidence type="ECO:0000259" key="5">
    <source>
        <dbReference type="SMART" id="SM00856"/>
    </source>
</evidence>
<evidence type="ECO:0000256" key="2">
    <source>
        <dbReference type="ARBA" id="ARBA00038471"/>
    </source>
</evidence>